<dbReference type="InterPro" id="IPR000322">
    <property type="entry name" value="Glyco_hydro_31_TIM"/>
</dbReference>
<dbReference type="Gene3D" id="2.60.40.1180">
    <property type="entry name" value="Golgi alpha-mannosidase II"/>
    <property type="match status" value="2"/>
</dbReference>
<comment type="caution">
    <text evidence="10">The sequence shown here is derived from an EMBL/GenBank/DDBJ whole genome shotgun (WGS) entry which is preliminary data.</text>
</comment>
<evidence type="ECO:0000259" key="9">
    <source>
        <dbReference type="Pfam" id="PF21365"/>
    </source>
</evidence>
<dbReference type="InterPro" id="IPR013780">
    <property type="entry name" value="Glyco_hydro_b"/>
</dbReference>
<evidence type="ECO:0000256" key="6">
    <source>
        <dbReference type="ARBA" id="ARBA00023295"/>
    </source>
</evidence>
<dbReference type="PANTHER" id="PTHR22762:SF54">
    <property type="entry name" value="BCDNA.GH04962"/>
    <property type="match status" value="1"/>
</dbReference>
<keyword evidence="6 7" id="KW-0326">Glycosidase</keyword>
<evidence type="ECO:0000256" key="5">
    <source>
        <dbReference type="ARBA" id="ARBA00023180"/>
    </source>
</evidence>
<dbReference type="GO" id="GO:0090599">
    <property type="term" value="F:alpha-glucosidase activity"/>
    <property type="evidence" value="ECO:0007669"/>
    <property type="project" value="TreeGrafter"/>
</dbReference>
<proteinExistence type="inferred from homology"/>
<feature type="domain" description="Glycosyl hydrolase family 31 C-terminal" evidence="9">
    <location>
        <begin position="92"/>
        <end position="184"/>
    </location>
</feature>
<keyword evidence="4 7" id="KW-0378">Hydrolase</keyword>
<comment type="similarity">
    <text evidence="2 7">Belongs to the glycosyl hydrolase 31 family.</text>
</comment>
<dbReference type="GO" id="GO:0005975">
    <property type="term" value="P:carbohydrate metabolic process"/>
    <property type="evidence" value="ECO:0007669"/>
    <property type="project" value="InterPro"/>
</dbReference>
<keyword evidence="3" id="KW-0732">Signal</keyword>
<accession>A0A813HUS2</accession>
<dbReference type="Proteomes" id="UP000654075">
    <property type="component" value="Unassembled WGS sequence"/>
</dbReference>
<evidence type="ECO:0008006" key="12">
    <source>
        <dbReference type="Google" id="ProtNLM"/>
    </source>
</evidence>
<evidence type="ECO:0000259" key="8">
    <source>
        <dbReference type="Pfam" id="PF01055"/>
    </source>
</evidence>
<evidence type="ECO:0000313" key="10">
    <source>
        <dbReference type="EMBL" id="CAE8641243.1"/>
    </source>
</evidence>
<dbReference type="OMA" id="HERWGDT"/>
<evidence type="ECO:0000256" key="2">
    <source>
        <dbReference type="ARBA" id="ARBA00007806"/>
    </source>
</evidence>
<dbReference type="EMBL" id="CAJNNV010032860">
    <property type="protein sequence ID" value="CAE8641243.1"/>
    <property type="molecule type" value="Genomic_DNA"/>
</dbReference>
<evidence type="ECO:0000256" key="4">
    <source>
        <dbReference type="ARBA" id="ARBA00022801"/>
    </source>
</evidence>
<keyword evidence="11" id="KW-1185">Reference proteome</keyword>
<protein>
    <recommendedName>
        <fullName evidence="12">Alpha-glucosidase</fullName>
    </recommendedName>
</protein>
<dbReference type="SUPFAM" id="SSF51011">
    <property type="entry name" value="Glycosyl hydrolase domain"/>
    <property type="match status" value="1"/>
</dbReference>
<evidence type="ECO:0000256" key="1">
    <source>
        <dbReference type="ARBA" id="ARBA00004881"/>
    </source>
</evidence>
<gene>
    <name evidence="10" type="ORF">PGLA1383_LOCUS55948</name>
</gene>
<dbReference type="GO" id="GO:0006491">
    <property type="term" value="P:N-glycan processing"/>
    <property type="evidence" value="ECO:0007669"/>
    <property type="project" value="TreeGrafter"/>
</dbReference>
<dbReference type="Pfam" id="PF01055">
    <property type="entry name" value="Glyco_hydro_31_2nd"/>
    <property type="match status" value="1"/>
</dbReference>
<dbReference type="InterPro" id="IPR048395">
    <property type="entry name" value="Glyco_hydro_31_C"/>
</dbReference>
<organism evidence="10 11">
    <name type="scientific">Polarella glacialis</name>
    <name type="common">Dinoflagellate</name>
    <dbReference type="NCBI Taxonomy" id="89957"/>
    <lineage>
        <taxon>Eukaryota</taxon>
        <taxon>Sar</taxon>
        <taxon>Alveolata</taxon>
        <taxon>Dinophyceae</taxon>
        <taxon>Suessiales</taxon>
        <taxon>Suessiaceae</taxon>
        <taxon>Polarella</taxon>
    </lineage>
</organism>
<evidence type="ECO:0000256" key="7">
    <source>
        <dbReference type="RuleBase" id="RU361185"/>
    </source>
</evidence>
<feature type="non-terminal residue" evidence="10">
    <location>
        <position position="243"/>
    </location>
</feature>
<dbReference type="AlphaFoldDB" id="A0A813HUS2"/>
<dbReference type="Pfam" id="PF21365">
    <property type="entry name" value="Glyco_hydro_31_3rd"/>
    <property type="match status" value="1"/>
</dbReference>
<reference evidence="10" key="1">
    <citation type="submission" date="2021-02" db="EMBL/GenBank/DDBJ databases">
        <authorList>
            <person name="Dougan E. K."/>
            <person name="Rhodes N."/>
            <person name="Thang M."/>
            <person name="Chan C."/>
        </authorList>
    </citation>
    <scope>NUCLEOTIDE SEQUENCE</scope>
</reference>
<name>A0A813HUS2_POLGL</name>
<keyword evidence="5" id="KW-0325">Glycoprotein</keyword>
<dbReference type="Gene3D" id="3.20.20.80">
    <property type="entry name" value="Glycosidases"/>
    <property type="match status" value="1"/>
</dbReference>
<evidence type="ECO:0000313" key="11">
    <source>
        <dbReference type="Proteomes" id="UP000654075"/>
    </source>
</evidence>
<dbReference type="InterPro" id="IPR017853">
    <property type="entry name" value="GH"/>
</dbReference>
<sequence length="243" mass="27777">MVGALTLAGQSLVGADVGGFFKHPDDEMTVRWYQIAVLMYPFLRNHAHLETPRREPYVFQEETMQRIKASLQLRYRMLPYWYTVFQAYATKGEPVVRPLFWDFIADPLTHTHPEAVESQMMLGDALLVHGIAKPMNEQSETTVYLPSPATWYDMLTGAVYGPGPHARKLDMDSIPAYYKAGSVVPLKSRVRRSSSCMALDPFTLHVYLNPDGNTATGRIYIDDYRTKEHEDGKSFLDIDFEFK</sequence>
<comment type="pathway">
    <text evidence="1">Glycan metabolism.</text>
</comment>
<feature type="domain" description="Glycoside hydrolase family 31 TIM barrel" evidence="8">
    <location>
        <begin position="4"/>
        <end position="83"/>
    </location>
</feature>
<dbReference type="SUPFAM" id="SSF51445">
    <property type="entry name" value="(Trans)glycosidases"/>
    <property type="match status" value="1"/>
</dbReference>
<dbReference type="PANTHER" id="PTHR22762">
    <property type="entry name" value="ALPHA-GLUCOSIDASE"/>
    <property type="match status" value="1"/>
</dbReference>
<dbReference type="OrthoDB" id="440381at2759"/>
<evidence type="ECO:0000256" key="3">
    <source>
        <dbReference type="ARBA" id="ARBA00022729"/>
    </source>
</evidence>